<feature type="region of interest" description="Disordered" evidence="1">
    <location>
        <begin position="1608"/>
        <end position="1630"/>
    </location>
</feature>
<feature type="compositionally biased region" description="Basic and acidic residues" evidence="1">
    <location>
        <begin position="124"/>
        <end position="134"/>
    </location>
</feature>
<sequence>MSSTNPRIGEGCLGPDEASNRRAPPPHMSSTADINNSSFQMAATSQNTSTAHPADIPLPSGRSSETHSSAGRTTSPSSPSGLTASVITAPSGEQYLMESDTHLRVDLQNGIVLTTEEYAELQRRANMETPRTNRDAPSLSPPQHYTSFSRHSLADFRPSRPNTPAQETPASKPASPTLSGANSELAGDLLKLINELVGEIQLTNSPATAAQIDTLHAIRGAFTTSRQHLLATTAATIDQRNATSDTHAALVKIRDETVQKLYDLHVDIGSQHACLDKCLEASLFALRGLGVTEALGDLIKKLAESWEKKTPVPFMAGYSLGHPTDIPVGTQQEIETVVPGRAPDEASADYSRRIHATVERKARAASAFSLKEPTTRDEPSQLFNALFASGLGVSQSGYTTATGNDQGTGLDVFEEFSQEADREIRAVVDRELGEETEVPPRIRPPKMEAPGKFKGQNDHLVFMLWLEAICTWMRAQFFGGPSVSRYRVVLLKTLIEGPMLEWFIDYVETRPGRVSEIKHDFASILCALHRRFMTAATAQQASRDFDAVRYSSDEGPLKLMDSLMSVSRRMREPMTLFMIAQRFLKLLPDKIFDMMVQQRGLSAEYLSLAQLRANAHQIWATDPMTRSASRSHGPQTQTLRRVPVAAARVEAAKRAPVRSDAPRTTHPNHTPVSGAGHTTDKRCFKCGVIGHIGSDPICVKHPNHNPKARVGVAAQRVVDTYDEDEFPDELEGSTAEEDPNWGGSQYDPDINVEEHDPNEAPDLGDLIEFDDTDERPRVGAMRAQYFSFRVVPLEPLDPRELHPVVGPMATLSPIQRELASTFTEDWHLEVMNSREDLYSSSAQLDLQRIEDHRRQTGMEDLTDDERASRLRELVAGHEYRFSGETTFTELAQAYQLRYGERPESRAATEEWNAILLLGNAEHSARVAARIWIARRGNTPYVSVASLGRSSEVLVEQSAHFAEVLSTNHEVRTDAIACADAAQDSIDEIDALPAPQRPSIGLITNRAREMLVVVEEEMSEIIGLINREEPRLEALHEAVGDELGRRYEEMMAHTRENGAAEEDLPAGDRVPSTVTIGGITFPLTQAHAPSSSRSSTPASTPSAVADDSSQEGFGLLSEYPLGTSPPPEYLPEPEGTPPPSILASTLEDTRLWDDLETPNTELLEHDALCSPSPPPPFTLEGNEADEEANAEETVRLDADVSRVDDVDAIRITVDASLSAIGVPLRVPGAETMQTAAQGIISETEEPRAMGDTSHVEPSLRMFRVPSVDEAYVDPTFGDIWESELQSELARAREERSPEEMDWIYGTSAGESRTVEDPGPDYGEPIVTFGGEAELYSTFVDHRGNLYFKTSPVHHLHPLRLENRAAHDTAMSEAVLDFATNHGIDPDEVEDIYTWKPSPDDPESRTRHGFRDTSPQLFPGNVTHEHLASLDPDDDDTDALPGSRVRFMTQRIEHMANVNRPRSAPRVGIANQPTRLAKDIACLTAELEIGGTKAFMLFDSGSNTDSLTPEFARATNCRIFKLDEQVTLQLGCVGSRSRINYGARAPINFGSIKGHAYYDLVNLDRYDGIIGTLFMIKHGLVLDFGKREVRLPSGKVISTLSLSDEAKLVRDRDGAAPPPRHDTTLQSPNSLN</sequence>
<feature type="compositionally biased region" description="Acidic residues" evidence="1">
    <location>
        <begin position="724"/>
        <end position="739"/>
    </location>
</feature>
<evidence type="ECO:0000313" key="3">
    <source>
        <dbReference type="Proteomes" id="UP001215280"/>
    </source>
</evidence>
<dbReference type="CDD" id="cd00303">
    <property type="entry name" value="retropepsin_like"/>
    <property type="match status" value="1"/>
</dbReference>
<feature type="compositionally biased region" description="Pro residues" evidence="1">
    <location>
        <begin position="1122"/>
        <end position="1139"/>
    </location>
</feature>
<name>A0AAD7HAV1_9AGAR</name>
<evidence type="ECO:0000256" key="1">
    <source>
        <dbReference type="SAM" id="MobiDB-lite"/>
    </source>
</evidence>
<feature type="region of interest" description="Disordered" evidence="1">
    <location>
        <begin position="124"/>
        <end position="181"/>
    </location>
</feature>
<feature type="region of interest" description="Disordered" evidence="1">
    <location>
        <begin position="1082"/>
        <end position="1141"/>
    </location>
</feature>
<feature type="region of interest" description="Disordered" evidence="1">
    <location>
        <begin position="652"/>
        <end position="677"/>
    </location>
</feature>
<dbReference type="InterPro" id="IPR021109">
    <property type="entry name" value="Peptidase_aspartic_dom_sf"/>
</dbReference>
<evidence type="ECO:0000313" key="2">
    <source>
        <dbReference type="EMBL" id="KAJ7716252.1"/>
    </source>
</evidence>
<feature type="compositionally biased region" description="Polar residues" evidence="1">
    <location>
        <begin position="141"/>
        <end position="150"/>
    </location>
</feature>
<feature type="compositionally biased region" description="Polar residues" evidence="1">
    <location>
        <begin position="160"/>
        <end position="181"/>
    </location>
</feature>
<comment type="caution">
    <text evidence="2">The sequence shown here is derived from an EMBL/GenBank/DDBJ whole genome shotgun (WGS) entry which is preliminary data.</text>
</comment>
<feature type="region of interest" description="Disordered" evidence="1">
    <location>
        <begin position="1"/>
        <end position="85"/>
    </location>
</feature>
<feature type="region of interest" description="Disordered" evidence="1">
    <location>
        <begin position="1388"/>
        <end position="1418"/>
    </location>
</feature>
<organism evidence="2 3">
    <name type="scientific">Mycena maculata</name>
    <dbReference type="NCBI Taxonomy" id="230809"/>
    <lineage>
        <taxon>Eukaryota</taxon>
        <taxon>Fungi</taxon>
        <taxon>Dikarya</taxon>
        <taxon>Basidiomycota</taxon>
        <taxon>Agaricomycotina</taxon>
        <taxon>Agaricomycetes</taxon>
        <taxon>Agaricomycetidae</taxon>
        <taxon>Agaricales</taxon>
        <taxon>Marasmiineae</taxon>
        <taxon>Mycenaceae</taxon>
        <taxon>Mycena</taxon>
    </lineage>
</organism>
<feature type="compositionally biased region" description="Basic and acidic residues" evidence="1">
    <location>
        <begin position="1396"/>
        <end position="1409"/>
    </location>
</feature>
<accession>A0AAD7HAV1</accession>
<feature type="compositionally biased region" description="Polar residues" evidence="1">
    <location>
        <begin position="28"/>
        <end position="51"/>
    </location>
</feature>
<feature type="compositionally biased region" description="Low complexity" evidence="1">
    <location>
        <begin position="1087"/>
        <end position="1102"/>
    </location>
</feature>
<reference evidence="2" key="1">
    <citation type="submission" date="2023-03" db="EMBL/GenBank/DDBJ databases">
        <title>Massive genome expansion in bonnet fungi (Mycena s.s.) driven by repeated elements and novel gene families across ecological guilds.</title>
        <authorList>
            <consortium name="Lawrence Berkeley National Laboratory"/>
            <person name="Harder C.B."/>
            <person name="Miyauchi S."/>
            <person name="Viragh M."/>
            <person name="Kuo A."/>
            <person name="Thoen E."/>
            <person name="Andreopoulos B."/>
            <person name="Lu D."/>
            <person name="Skrede I."/>
            <person name="Drula E."/>
            <person name="Henrissat B."/>
            <person name="Morin E."/>
            <person name="Kohler A."/>
            <person name="Barry K."/>
            <person name="LaButti K."/>
            <person name="Morin E."/>
            <person name="Salamov A."/>
            <person name="Lipzen A."/>
            <person name="Mereny Z."/>
            <person name="Hegedus B."/>
            <person name="Baldrian P."/>
            <person name="Stursova M."/>
            <person name="Weitz H."/>
            <person name="Taylor A."/>
            <person name="Grigoriev I.V."/>
            <person name="Nagy L.G."/>
            <person name="Martin F."/>
            <person name="Kauserud H."/>
        </authorList>
    </citation>
    <scope>NUCLEOTIDE SEQUENCE</scope>
    <source>
        <strain evidence="2">CBHHK188m</strain>
    </source>
</reference>
<feature type="compositionally biased region" description="Basic and acidic residues" evidence="1">
    <location>
        <begin position="1608"/>
        <end position="1621"/>
    </location>
</feature>
<proteinExistence type="predicted"/>
<gene>
    <name evidence="2" type="ORF">DFH07DRAFT_785434</name>
</gene>
<dbReference type="Gene3D" id="2.40.70.10">
    <property type="entry name" value="Acid Proteases"/>
    <property type="match status" value="1"/>
</dbReference>
<keyword evidence="3" id="KW-1185">Reference proteome</keyword>
<feature type="compositionally biased region" description="Polar residues" evidence="1">
    <location>
        <begin position="61"/>
        <end position="85"/>
    </location>
</feature>
<feature type="region of interest" description="Disordered" evidence="1">
    <location>
        <begin position="724"/>
        <end position="749"/>
    </location>
</feature>
<dbReference type="Proteomes" id="UP001215280">
    <property type="component" value="Unassembled WGS sequence"/>
</dbReference>
<protein>
    <submittedName>
        <fullName evidence="2">Uncharacterized protein</fullName>
    </submittedName>
</protein>
<dbReference type="EMBL" id="JARJLG010000334">
    <property type="protein sequence ID" value="KAJ7716252.1"/>
    <property type="molecule type" value="Genomic_DNA"/>
</dbReference>